<keyword evidence="2" id="KW-0812">Transmembrane</keyword>
<dbReference type="AlphaFoldDB" id="A0AAV4MLC7"/>
<reference evidence="3 4" key="1">
    <citation type="submission" date="2021-06" db="EMBL/GenBank/DDBJ databases">
        <title>Caerostris darwini draft genome.</title>
        <authorList>
            <person name="Kono N."/>
            <person name="Arakawa K."/>
        </authorList>
    </citation>
    <scope>NUCLEOTIDE SEQUENCE [LARGE SCALE GENOMIC DNA]</scope>
</reference>
<proteinExistence type="predicted"/>
<comment type="caution">
    <text evidence="3">The sequence shown here is derived from an EMBL/GenBank/DDBJ whole genome shotgun (WGS) entry which is preliminary data.</text>
</comment>
<feature type="transmembrane region" description="Helical" evidence="2">
    <location>
        <begin position="21"/>
        <end position="41"/>
    </location>
</feature>
<organism evidence="3 4">
    <name type="scientific">Caerostris darwini</name>
    <dbReference type="NCBI Taxonomy" id="1538125"/>
    <lineage>
        <taxon>Eukaryota</taxon>
        <taxon>Metazoa</taxon>
        <taxon>Ecdysozoa</taxon>
        <taxon>Arthropoda</taxon>
        <taxon>Chelicerata</taxon>
        <taxon>Arachnida</taxon>
        <taxon>Araneae</taxon>
        <taxon>Araneomorphae</taxon>
        <taxon>Entelegynae</taxon>
        <taxon>Araneoidea</taxon>
        <taxon>Araneidae</taxon>
        <taxon>Caerostris</taxon>
    </lineage>
</organism>
<evidence type="ECO:0000313" key="3">
    <source>
        <dbReference type="EMBL" id="GIX72605.1"/>
    </source>
</evidence>
<dbReference type="EMBL" id="BPLQ01000549">
    <property type="protein sequence ID" value="GIX72605.1"/>
    <property type="molecule type" value="Genomic_DNA"/>
</dbReference>
<dbReference type="PANTHER" id="PTHR21650">
    <property type="entry name" value="MEMBRALIN/KINETOCHORE PROTEIN NUF2"/>
    <property type="match status" value="1"/>
</dbReference>
<evidence type="ECO:0000256" key="2">
    <source>
        <dbReference type="SAM" id="Phobius"/>
    </source>
</evidence>
<dbReference type="GO" id="GO:0034976">
    <property type="term" value="P:response to endoplasmic reticulum stress"/>
    <property type="evidence" value="ECO:0007669"/>
    <property type="project" value="TreeGrafter"/>
</dbReference>
<gene>
    <name evidence="3" type="ORF">CDAR_210351</name>
</gene>
<feature type="transmembrane region" description="Helical" evidence="2">
    <location>
        <begin position="47"/>
        <end position="69"/>
    </location>
</feature>
<sequence length="180" mass="20720">MGKHSWGIKEYTQQNVSMGTVFVLGPLLRLFYLYHFGFYAYHNRFNGQYSFLAFGTSWLFIQHSMFYFFHRYELPTILAANDNEIEYDSDESYNADNYALVSDGSVIDEDEDDYEDDDDFQYLDYSSFSQESDSQDGCPVESSISTNDSSNTTENENIKNENAKNKEVNGGVENNKNATS</sequence>
<keyword evidence="2" id="KW-0472">Membrane</keyword>
<protein>
    <submittedName>
        <fullName evidence="3">Uncharacterized protein</fullName>
    </submittedName>
</protein>
<feature type="region of interest" description="Disordered" evidence="1">
    <location>
        <begin position="128"/>
        <end position="180"/>
    </location>
</feature>
<dbReference type="PANTHER" id="PTHR21650:SF4">
    <property type="entry name" value="MEMBRALIN"/>
    <property type="match status" value="1"/>
</dbReference>
<dbReference type="GO" id="GO:1904294">
    <property type="term" value="P:positive regulation of ERAD pathway"/>
    <property type="evidence" value="ECO:0007669"/>
    <property type="project" value="TreeGrafter"/>
</dbReference>
<feature type="compositionally biased region" description="Basic and acidic residues" evidence="1">
    <location>
        <begin position="156"/>
        <end position="167"/>
    </location>
</feature>
<keyword evidence="4" id="KW-1185">Reference proteome</keyword>
<dbReference type="Proteomes" id="UP001054837">
    <property type="component" value="Unassembled WGS sequence"/>
</dbReference>
<evidence type="ECO:0000313" key="4">
    <source>
        <dbReference type="Proteomes" id="UP001054837"/>
    </source>
</evidence>
<feature type="compositionally biased region" description="Low complexity" evidence="1">
    <location>
        <begin position="141"/>
        <end position="155"/>
    </location>
</feature>
<evidence type="ECO:0000256" key="1">
    <source>
        <dbReference type="SAM" id="MobiDB-lite"/>
    </source>
</evidence>
<name>A0AAV4MLC7_9ARAC</name>
<dbReference type="GO" id="GO:0005783">
    <property type="term" value="C:endoplasmic reticulum"/>
    <property type="evidence" value="ECO:0007669"/>
    <property type="project" value="TreeGrafter"/>
</dbReference>
<keyword evidence="2" id="KW-1133">Transmembrane helix</keyword>
<accession>A0AAV4MLC7</accession>